<evidence type="ECO:0000313" key="1">
    <source>
        <dbReference type="EMBL" id="JAD50576.1"/>
    </source>
</evidence>
<organism evidence="1">
    <name type="scientific">Arundo donax</name>
    <name type="common">Giant reed</name>
    <name type="synonym">Donax arundinaceus</name>
    <dbReference type="NCBI Taxonomy" id="35708"/>
    <lineage>
        <taxon>Eukaryota</taxon>
        <taxon>Viridiplantae</taxon>
        <taxon>Streptophyta</taxon>
        <taxon>Embryophyta</taxon>
        <taxon>Tracheophyta</taxon>
        <taxon>Spermatophyta</taxon>
        <taxon>Magnoliopsida</taxon>
        <taxon>Liliopsida</taxon>
        <taxon>Poales</taxon>
        <taxon>Poaceae</taxon>
        <taxon>PACMAD clade</taxon>
        <taxon>Arundinoideae</taxon>
        <taxon>Arundineae</taxon>
        <taxon>Arundo</taxon>
    </lineage>
</organism>
<dbReference type="AlphaFoldDB" id="A0A0A9AHG2"/>
<protein>
    <submittedName>
        <fullName evidence="1">Uncharacterized protein</fullName>
    </submittedName>
</protein>
<dbReference type="EMBL" id="GBRH01247319">
    <property type="protein sequence ID" value="JAD50576.1"/>
    <property type="molecule type" value="Transcribed_RNA"/>
</dbReference>
<reference evidence="1" key="2">
    <citation type="journal article" date="2015" name="Data Brief">
        <title>Shoot transcriptome of the giant reed, Arundo donax.</title>
        <authorList>
            <person name="Barrero R.A."/>
            <person name="Guerrero F.D."/>
            <person name="Moolhuijzen P."/>
            <person name="Goolsby J.A."/>
            <person name="Tidwell J."/>
            <person name="Bellgard S.E."/>
            <person name="Bellgard M.I."/>
        </authorList>
    </citation>
    <scope>NUCLEOTIDE SEQUENCE</scope>
    <source>
        <tissue evidence="1">Shoot tissue taken approximately 20 cm above the soil surface</tissue>
    </source>
</reference>
<proteinExistence type="predicted"/>
<reference evidence="1" key="1">
    <citation type="submission" date="2014-09" db="EMBL/GenBank/DDBJ databases">
        <authorList>
            <person name="Magalhaes I.L.F."/>
            <person name="Oliveira U."/>
            <person name="Santos F.R."/>
            <person name="Vidigal T.H.D.A."/>
            <person name="Brescovit A.D."/>
            <person name="Santos A.J."/>
        </authorList>
    </citation>
    <scope>NUCLEOTIDE SEQUENCE</scope>
    <source>
        <tissue evidence="1">Shoot tissue taken approximately 20 cm above the soil surface</tissue>
    </source>
</reference>
<accession>A0A0A9AHG2</accession>
<sequence>MRIQHLVAVATIAPPFPPCTVVSERRQSVTRKTSG</sequence>
<name>A0A0A9AHG2_ARUDO</name>